<dbReference type="RefSeq" id="WP_209975725.1">
    <property type="nucleotide sequence ID" value="NZ_JAGGLB010000021.1"/>
</dbReference>
<keyword evidence="5 7" id="KW-1133">Transmembrane helix</keyword>
<evidence type="ECO:0000313" key="9">
    <source>
        <dbReference type="EMBL" id="MBP1993862.1"/>
    </source>
</evidence>
<proteinExistence type="inferred from homology"/>
<comment type="caution">
    <text evidence="9">The sequence shown here is derived from an EMBL/GenBank/DDBJ whole genome shotgun (WGS) entry which is preliminary data.</text>
</comment>
<keyword evidence="2 7" id="KW-0813">Transport</keyword>
<evidence type="ECO:0000256" key="2">
    <source>
        <dbReference type="ARBA" id="ARBA00022448"/>
    </source>
</evidence>
<feature type="transmembrane region" description="Helical" evidence="7">
    <location>
        <begin position="111"/>
        <end position="132"/>
    </location>
</feature>
<feature type="transmembrane region" description="Helical" evidence="7">
    <location>
        <begin position="264"/>
        <end position="284"/>
    </location>
</feature>
<evidence type="ECO:0000256" key="5">
    <source>
        <dbReference type="ARBA" id="ARBA00022989"/>
    </source>
</evidence>
<comment type="similarity">
    <text evidence="7">Belongs to the binding-protein-dependent transport system permease family.</text>
</comment>
<feature type="domain" description="ABC transmembrane type-1" evidence="8">
    <location>
        <begin position="74"/>
        <end position="285"/>
    </location>
</feature>
<keyword evidence="9" id="KW-0762">Sugar transport</keyword>
<dbReference type="PANTHER" id="PTHR30193">
    <property type="entry name" value="ABC TRANSPORTER PERMEASE PROTEIN"/>
    <property type="match status" value="1"/>
</dbReference>
<evidence type="ECO:0000256" key="6">
    <source>
        <dbReference type="ARBA" id="ARBA00023136"/>
    </source>
</evidence>
<comment type="subcellular location">
    <subcellularLocation>
        <location evidence="1 7">Cell membrane</location>
        <topology evidence="1 7">Multi-pass membrane protein</topology>
    </subcellularLocation>
</comment>
<protein>
    <submittedName>
        <fullName evidence="9">ABC-type sugar transport system permease subunit</fullName>
    </submittedName>
</protein>
<feature type="transmembrane region" description="Helical" evidence="7">
    <location>
        <begin position="217"/>
        <end position="238"/>
    </location>
</feature>
<evidence type="ECO:0000313" key="10">
    <source>
        <dbReference type="Proteomes" id="UP001519287"/>
    </source>
</evidence>
<feature type="transmembrane region" description="Helical" evidence="7">
    <location>
        <begin position="157"/>
        <end position="182"/>
    </location>
</feature>
<dbReference type="Proteomes" id="UP001519287">
    <property type="component" value="Unassembled WGS sequence"/>
</dbReference>
<dbReference type="Gene3D" id="1.10.3720.10">
    <property type="entry name" value="MetI-like"/>
    <property type="match status" value="1"/>
</dbReference>
<evidence type="ECO:0000256" key="1">
    <source>
        <dbReference type="ARBA" id="ARBA00004651"/>
    </source>
</evidence>
<dbReference type="InterPro" id="IPR051393">
    <property type="entry name" value="ABC_transporter_permease"/>
</dbReference>
<accession>A0ABS4J1Z1</accession>
<evidence type="ECO:0000259" key="8">
    <source>
        <dbReference type="PROSITE" id="PS50928"/>
    </source>
</evidence>
<feature type="transmembrane region" description="Helical" evidence="7">
    <location>
        <begin position="78"/>
        <end position="99"/>
    </location>
</feature>
<dbReference type="InterPro" id="IPR000515">
    <property type="entry name" value="MetI-like"/>
</dbReference>
<keyword evidence="4 7" id="KW-0812">Transmembrane</keyword>
<gene>
    <name evidence="9" type="ORF">J2Z66_005488</name>
</gene>
<dbReference type="EMBL" id="JAGGLB010000021">
    <property type="protein sequence ID" value="MBP1993862.1"/>
    <property type="molecule type" value="Genomic_DNA"/>
</dbReference>
<sequence length="295" mass="33258">MSTMKVKWKQTLVSYSFVLPYLSLAALFSILPMILIVCLSFTQGSLLNLKAMEWIGFDNFLKVFSNANIYLRGFLNTLLYIAIIIPLGQFVSLLLAFLIRRKSRTNAVFETVFFMPLIISMVAGGVIFAYVLSQNGPLNYLLMTIGLPAVDWFGNPFMAKLAVCILEIWKGATFFTFIYVAALRGIPSEYSDAAKIDGCSWWQEIWRITLPMIKNAILLNVVMTTIFIGQIFDSIFILTNGGPVRGSESVVFFIYRVTLLDDRIGIGAAMSLIFMAFILLISLIQMRTLRSDTEY</sequence>
<dbReference type="PROSITE" id="PS50928">
    <property type="entry name" value="ABC_TM1"/>
    <property type="match status" value="1"/>
</dbReference>
<dbReference type="PANTHER" id="PTHR30193:SF37">
    <property type="entry name" value="INNER MEMBRANE ABC TRANSPORTER PERMEASE PROTEIN YCJO"/>
    <property type="match status" value="1"/>
</dbReference>
<evidence type="ECO:0000256" key="4">
    <source>
        <dbReference type="ARBA" id="ARBA00022692"/>
    </source>
</evidence>
<feature type="transmembrane region" description="Helical" evidence="7">
    <location>
        <begin position="12"/>
        <end position="42"/>
    </location>
</feature>
<dbReference type="Pfam" id="PF00528">
    <property type="entry name" value="BPD_transp_1"/>
    <property type="match status" value="1"/>
</dbReference>
<name>A0ABS4J1Z1_9BACL</name>
<dbReference type="InterPro" id="IPR035906">
    <property type="entry name" value="MetI-like_sf"/>
</dbReference>
<organism evidence="9 10">
    <name type="scientific">Paenibacillus eucommiae</name>
    <dbReference type="NCBI Taxonomy" id="1355755"/>
    <lineage>
        <taxon>Bacteria</taxon>
        <taxon>Bacillati</taxon>
        <taxon>Bacillota</taxon>
        <taxon>Bacilli</taxon>
        <taxon>Bacillales</taxon>
        <taxon>Paenibacillaceae</taxon>
        <taxon>Paenibacillus</taxon>
    </lineage>
</organism>
<dbReference type="SUPFAM" id="SSF161098">
    <property type="entry name" value="MetI-like"/>
    <property type="match status" value="1"/>
</dbReference>
<reference evidence="9 10" key="1">
    <citation type="submission" date="2021-03" db="EMBL/GenBank/DDBJ databases">
        <title>Genomic Encyclopedia of Type Strains, Phase IV (KMG-IV): sequencing the most valuable type-strain genomes for metagenomic binning, comparative biology and taxonomic classification.</title>
        <authorList>
            <person name="Goeker M."/>
        </authorList>
    </citation>
    <scope>NUCLEOTIDE SEQUENCE [LARGE SCALE GENOMIC DNA]</scope>
    <source>
        <strain evidence="9 10">DSM 26048</strain>
    </source>
</reference>
<keyword evidence="3" id="KW-1003">Cell membrane</keyword>
<evidence type="ECO:0000256" key="3">
    <source>
        <dbReference type="ARBA" id="ARBA00022475"/>
    </source>
</evidence>
<keyword evidence="6 7" id="KW-0472">Membrane</keyword>
<dbReference type="CDD" id="cd06261">
    <property type="entry name" value="TM_PBP2"/>
    <property type="match status" value="1"/>
</dbReference>
<keyword evidence="10" id="KW-1185">Reference proteome</keyword>
<evidence type="ECO:0000256" key="7">
    <source>
        <dbReference type="RuleBase" id="RU363032"/>
    </source>
</evidence>